<reference evidence="1 2" key="1">
    <citation type="submission" date="2023-11" db="EMBL/GenBank/DDBJ databases">
        <title>Paucibacter sp. nov., isolated from fresh soil in Korea.</title>
        <authorList>
            <person name="Le N.T.T."/>
        </authorList>
    </citation>
    <scope>NUCLEOTIDE SEQUENCE [LARGE SCALE GENOMIC DNA]</scope>
    <source>
        <strain evidence="1 2">R3-3</strain>
    </source>
</reference>
<evidence type="ECO:0000313" key="2">
    <source>
        <dbReference type="Proteomes" id="UP001285263"/>
    </source>
</evidence>
<name>A0ABU5DR00_9BURK</name>
<dbReference type="EMBL" id="JAXCLA010000011">
    <property type="protein sequence ID" value="MDY0748747.1"/>
    <property type="molecule type" value="Genomic_DNA"/>
</dbReference>
<dbReference type="Proteomes" id="UP001285263">
    <property type="component" value="Unassembled WGS sequence"/>
</dbReference>
<organism evidence="1 2">
    <name type="scientific">Roseateles agri</name>
    <dbReference type="NCBI Taxonomy" id="3098619"/>
    <lineage>
        <taxon>Bacteria</taxon>
        <taxon>Pseudomonadati</taxon>
        <taxon>Pseudomonadota</taxon>
        <taxon>Betaproteobacteria</taxon>
        <taxon>Burkholderiales</taxon>
        <taxon>Sphaerotilaceae</taxon>
        <taxon>Roseateles</taxon>
    </lineage>
</organism>
<proteinExistence type="predicted"/>
<sequence length="264" mass="31032">MEEEEFDDYDRHDDGPRYLPIEQVKSMELFTSLRRLQFFNSDIFMRQQAFNLDMVDQFLMQLEQQVLRDLLKKGSTPREAHFLGAQSQMWIFAAFEVLRTWDQRIRDMKKLVDHSNLQKRIDDLRAAAHEYAHIGNTTLLDQLIELQANPRLLDTALRQQRSIHIAYFRLDFIRIAMAKHEVKGVNNSKAMYPGYGRINMYCGSLDYELENGKYSTGTINRRDIADSLRYLDLDAEPPTQEQLKEFEKFMTGKGFDLPKLHSPG</sequence>
<comment type="caution">
    <text evidence="1">The sequence shown here is derived from an EMBL/GenBank/DDBJ whole genome shotgun (WGS) entry which is preliminary data.</text>
</comment>
<dbReference type="RefSeq" id="WP_320426712.1">
    <property type="nucleotide sequence ID" value="NZ_JAXCLA010000011.1"/>
</dbReference>
<keyword evidence="2" id="KW-1185">Reference proteome</keyword>
<gene>
    <name evidence="1" type="ORF">SNE35_29885</name>
</gene>
<protein>
    <submittedName>
        <fullName evidence="1">Uncharacterized protein</fullName>
    </submittedName>
</protein>
<evidence type="ECO:0000313" key="1">
    <source>
        <dbReference type="EMBL" id="MDY0748747.1"/>
    </source>
</evidence>
<accession>A0ABU5DR00</accession>